<name>A0A0E3QX78_METBA</name>
<proteinExistence type="predicted"/>
<organism evidence="1 2">
    <name type="scientific">Methanosarcina barkeri MS</name>
    <dbReference type="NCBI Taxonomy" id="1434108"/>
    <lineage>
        <taxon>Archaea</taxon>
        <taxon>Methanobacteriati</taxon>
        <taxon>Methanobacteriota</taxon>
        <taxon>Stenosarchaea group</taxon>
        <taxon>Methanomicrobia</taxon>
        <taxon>Methanosarcinales</taxon>
        <taxon>Methanosarcinaceae</taxon>
        <taxon>Methanosarcina</taxon>
    </lineage>
</organism>
<gene>
    <name evidence="1" type="ORF">MSBRM_2350</name>
</gene>
<accession>A0A0E3QX78</accession>
<reference evidence="1 2" key="1">
    <citation type="submission" date="2014-07" db="EMBL/GenBank/DDBJ databases">
        <title>Methanogenic archaea and the global carbon cycle.</title>
        <authorList>
            <person name="Henriksen J.R."/>
            <person name="Luke J."/>
            <person name="Reinhart S."/>
            <person name="Benedict M.N."/>
            <person name="Youngblut N.D."/>
            <person name="Metcalf M.E."/>
            <person name="Whitaker R.J."/>
            <person name="Metcalf W.W."/>
        </authorList>
    </citation>
    <scope>NUCLEOTIDE SEQUENCE [LARGE SCALE GENOMIC DNA]</scope>
    <source>
        <strain evidence="1 2">MS</strain>
    </source>
</reference>
<dbReference type="HOGENOM" id="CLU_3210720_0_0_2"/>
<dbReference type="GO" id="GO:0043756">
    <property type="term" value="F:adenosylcobinamide hydrolase activity"/>
    <property type="evidence" value="ECO:0007669"/>
    <property type="project" value="UniProtKB-EC"/>
</dbReference>
<evidence type="ECO:0000313" key="2">
    <source>
        <dbReference type="Proteomes" id="UP000033033"/>
    </source>
</evidence>
<dbReference type="Proteomes" id="UP000033033">
    <property type="component" value="Chromosome"/>
</dbReference>
<sequence>MEYIQVIENDCLTAFITAGLSNGSEFRAKVGTINIILVHASSVK</sequence>
<dbReference type="KEGG" id="mby:MSBRM_2350"/>
<keyword evidence="1" id="KW-0378">Hydrolase</keyword>
<evidence type="ECO:0000313" key="1">
    <source>
        <dbReference type="EMBL" id="AKB55348.1"/>
    </source>
</evidence>
<keyword evidence="2" id="KW-1185">Reference proteome</keyword>
<protein>
    <submittedName>
        <fullName evidence="1">Adenosylcobinamide amidohydrolase</fullName>
        <ecNumber evidence="1">3.5.1.90</ecNumber>
    </submittedName>
</protein>
<dbReference type="EMBL" id="CP009528">
    <property type="protein sequence ID" value="AKB55348.1"/>
    <property type="molecule type" value="Genomic_DNA"/>
</dbReference>
<dbReference type="AlphaFoldDB" id="A0A0E3QX78"/>
<dbReference type="STRING" id="1434108.MSBRM_2350"/>
<dbReference type="EC" id="3.5.1.90" evidence="1"/>
<dbReference type="PATRIC" id="fig|1434108.4.peg.3004"/>